<feature type="domain" description="Alpha/beta hydrolase fold-3" evidence="2">
    <location>
        <begin position="56"/>
        <end position="253"/>
    </location>
</feature>
<evidence type="ECO:0000313" key="3">
    <source>
        <dbReference type="EMBL" id="KAB7530241.1"/>
    </source>
</evidence>
<dbReference type="InterPro" id="IPR013094">
    <property type="entry name" value="AB_hydrolase_3"/>
</dbReference>
<proteinExistence type="predicted"/>
<dbReference type="InterPro" id="IPR050300">
    <property type="entry name" value="GDXG_lipolytic_enzyme"/>
</dbReference>
<name>A0A6I1E2Q7_9FLAO</name>
<sequence length="276" mass="31455">MKPNIDWQELDLQREQFNKIGTLYPMEENVTVFMKSVSNVDCYFFTPSKVSSNRTVIYLHGGFYALGGIESHRAFVSHLSFKLNARFIFIEYSLAPESPYPKGVQEVVNVYRELIEKGEGSNLFMMGDGSGCGLLLQTLHYIYKSSISAPEGIIMVSPWLDLNCNGANLFYNEENDKTLTMEKSLKYVSLYTGSDIEKESNPIEIEFDSFPRNFILVGDSELLFENSLGFHESVQAVQPQSELFIYKGAGHVWPLIDIDSEHSQELMDDILEFLEE</sequence>
<evidence type="ECO:0000256" key="1">
    <source>
        <dbReference type="ARBA" id="ARBA00022801"/>
    </source>
</evidence>
<dbReference type="OrthoDB" id="9815425at2"/>
<dbReference type="EMBL" id="WELG01000001">
    <property type="protein sequence ID" value="KAB7530241.1"/>
    <property type="molecule type" value="Genomic_DNA"/>
</dbReference>
<reference evidence="3 4" key="1">
    <citation type="submission" date="2019-10" db="EMBL/GenBank/DDBJ databases">
        <title>Muricauda olearia CL-SS4 JCM15563 genome.</title>
        <authorList>
            <person name="Liu L."/>
        </authorList>
    </citation>
    <scope>NUCLEOTIDE SEQUENCE [LARGE SCALE GENOMIC DNA]</scope>
    <source>
        <strain evidence="3 4">CL-SS4</strain>
    </source>
</reference>
<dbReference type="AlphaFoldDB" id="A0A6I1E2Q7"/>
<comment type="caution">
    <text evidence="3">The sequence shown here is derived from an EMBL/GenBank/DDBJ whole genome shotgun (WGS) entry which is preliminary data.</text>
</comment>
<dbReference type="Pfam" id="PF07859">
    <property type="entry name" value="Abhydrolase_3"/>
    <property type="match status" value="1"/>
</dbReference>
<keyword evidence="1 3" id="KW-0378">Hydrolase</keyword>
<dbReference type="SUPFAM" id="SSF53474">
    <property type="entry name" value="alpha/beta-Hydrolases"/>
    <property type="match status" value="1"/>
</dbReference>
<dbReference type="PANTHER" id="PTHR48081">
    <property type="entry name" value="AB HYDROLASE SUPERFAMILY PROTEIN C4A8.06C"/>
    <property type="match status" value="1"/>
</dbReference>
<dbReference type="Gene3D" id="3.40.50.1820">
    <property type="entry name" value="alpha/beta hydrolase"/>
    <property type="match status" value="1"/>
</dbReference>
<protein>
    <submittedName>
        <fullName evidence="3">Alpha/beta hydrolase fold domain-containing protein</fullName>
    </submittedName>
</protein>
<organism evidence="3 4">
    <name type="scientific">Flagellimonas olearia</name>
    <dbReference type="NCBI Taxonomy" id="552546"/>
    <lineage>
        <taxon>Bacteria</taxon>
        <taxon>Pseudomonadati</taxon>
        <taxon>Bacteroidota</taxon>
        <taxon>Flavobacteriia</taxon>
        <taxon>Flavobacteriales</taxon>
        <taxon>Flavobacteriaceae</taxon>
        <taxon>Flagellimonas</taxon>
    </lineage>
</organism>
<dbReference type="InterPro" id="IPR029058">
    <property type="entry name" value="AB_hydrolase_fold"/>
</dbReference>
<dbReference type="GO" id="GO:0016787">
    <property type="term" value="F:hydrolase activity"/>
    <property type="evidence" value="ECO:0007669"/>
    <property type="project" value="UniProtKB-KW"/>
</dbReference>
<dbReference type="RefSeq" id="WP_152130174.1">
    <property type="nucleotide sequence ID" value="NZ_WELG01000001.1"/>
</dbReference>
<accession>A0A6I1E2Q7</accession>
<evidence type="ECO:0000259" key="2">
    <source>
        <dbReference type="Pfam" id="PF07859"/>
    </source>
</evidence>
<dbReference type="PANTHER" id="PTHR48081:SF8">
    <property type="entry name" value="ALPHA_BETA HYDROLASE FOLD-3 DOMAIN-CONTAINING PROTEIN-RELATED"/>
    <property type="match status" value="1"/>
</dbReference>
<dbReference type="Proteomes" id="UP000429785">
    <property type="component" value="Unassembled WGS sequence"/>
</dbReference>
<evidence type="ECO:0000313" key="4">
    <source>
        <dbReference type="Proteomes" id="UP000429785"/>
    </source>
</evidence>
<gene>
    <name evidence="3" type="ORF">F8C76_01655</name>
</gene>